<organism evidence="2 3">
    <name type="scientific">Trichoderma ghanense</name>
    <dbReference type="NCBI Taxonomy" id="65468"/>
    <lineage>
        <taxon>Eukaryota</taxon>
        <taxon>Fungi</taxon>
        <taxon>Dikarya</taxon>
        <taxon>Ascomycota</taxon>
        <taxon>Pezizomycotina</taxon>
        <taxon>Sordariomycetes</taxon>
        <taxon>Hypocreomycetidae</taxon>
        <taxon>Hypocreales</taxon>
        <taxon>Hypocreaceae</taxon>
        <taxon>Trichoderma</taxon>
    </lineage>
</organism>
<gene>
    <name evidence="2" type="ORF">CCMA1212_005871</name>
</gene>
<evidence type="ECO:0000313" key="2">
    <source>
        <dbReference type="EMBL" id="TFB02308.1"/>
    </source>
</evidence>
<dbReference type="RefSeq" id="XP_073558509.1">
    <property type="nucleotide sequence ID" value="XM_073703116.1"/>
</dbReference>
<evidence type="ECO:0000313" key="3">
    <source>
        <dbReference type="Proteomes" id="UP001642720"/>
    </source>
</evidence>
<evidence type="ECO:0000256" key="1">
    <source>
        <dbReference type="SAM" id="MobiDB-lite"/>
    </source>
</evidence>
<reference evidence="2 3" key="1">
    <citation type="submission" date="2018-01" db="EMBL/GenBank/DDBJ databases">
        <title>Genome characterization of the sugarcane-associated fungus Trichoderma ghanense CCMA-1212 and their application in lignocelulose bioconversion.</title>
        <authorList>
            <person name="Steindorff A.S."/>
            <person name="Mendes T.D."/>
            <person name="Vilela E.S.D."/>
            <person name="Rodrigues D.S."/>
            <person name="Formighieri E.F."/>
            <person name="Melo I.S."/>
            <person name="Favaro L.C.L."/>
        </authorList>
    </citation>
    <scope>NUCLEOTIDE SEQUENCE [LARGE SCALE GENOMIC DNA]</scope>
    <source>
        <strain evidence="2 3">CCMA-1212</strain>
    </source>
</reference>
<feature type="region of interest" description="Disordered" evidence="1">
    <location>
        <begin position="1"/>
        <end position="21"/>
    </location>
</feature>
<protein>
    <submittedName>
        <fullName evidence="2">Uncharacterized protein</fullName>
    </submittedName>
</protein>
<feature type="compositionally biased region" description="Polar residues" evidence="1">
    <location>
        <begin position="11"/>
        <end position="21"/>
    </location>
</feature>
<sequence>MSPSLAPAPVHQSTASSRNSPSHLLQCSMYSIHPLLWPRQGVPAADARKMSTTSSLLESPLTSLWRHATLLPTGHFQDPGRSTPWELQSLSIEWLCSSSHFAALCFEPEQLHLLSRRRAA</sequence>
<dbReference type="EMBL" id="PPTA01000007">
    <property type="protein sequence ID" value="TFB02308.1"/>
    <property type="molecule type" value="Genomic_DNA"/>
</dbReference>
<accession>A0ABY2H5N5</accession>
<proteinExistence type="predicted"/>
<name>A0ABY2H5N5_9HYPO</name>
<comment type="caution">
    <text evidence="2">The sequence shown here is derived from an EMBL/GenBank/DDBJ whole genome shotgun (WGS) entry which is preliminary data.</text>
</comment>
<dbReference type="Proteomes" id="UP001642720">
    <property type="component" value="Unassembled WGS sequence"/>
</dbReference>
<keyword evidence="3" id="KW-1185">Reference proteome</keyword>
<dbReference type="GeneID" id="300577566"/>